<feature type="transmembrane region" description="Helical" evidence="1">
    <location>
        <begin position="203"/>
        <end position="222"/>
    </location>
</feature>
<protein>
    <submittedName>
        <fullName evidence="2">Uncharacterized protein</fullName>
    </submittedName>
</protein>
<evidence type="ECO:0000313" key="2">
    <source>
        <dbReference type="EMBL" id="CUO05203.1"/>
    </source>
</evidence>
<accession>A0A174BWY9</accession>
<keyword evidence="1" id="KW-0472">Membrane</keyword>
<reference evidence="2 3" key="1">
    <citation type="submission" date="2015-09" db="EMBL/GenBank/DDBJ databases">
        <authorList>
            <consortium name="Pathogen Informatics"/>
        </authorList>
    </citation>
    <scope>NUCLEOTIDE SEQUENCE [LARGE SCALE GENOMIC DNA]</scope>
    <source>
        <strain evidence="2 3">2789STDY5608854</strain>
    </source>
</reference>
<evidence type="ECO:0000256" key="1">
    <source>
        <dbReference type="SAM" id="Phobius"/>
    </source>
</evidence>
<dbReference type="EMBL" id="CYZT01000038">
    <property type="protein sequence ID" value="CUO05203.1"/>
    <property type="molecule type" value="Genomic_DNA"/>
</dbReference>
<sequence>MGVLNDGDLAVGVGDDAGVDPILPIAVGKAGCAGDKVKIAQSLGVVIAGEEAQPSVGELHRHRLGVPLIGGGAGIVLAPRPVHTVLRVEKADVLGLRAAGVLKGVAGEHDLPPAGDKALGGGHQISPLAVLLQGEQGGDAPALAAVSGGHKIEEAGALDLEGSVLEEEVAVDRLAIVGSGHIEMLVHREPLHRGIAGDRLDGIAIQVVIVGISLIITLYLIAVRVGGEEEPSLAVKAGLLGGPQITAAVEGHTVGVEIGQQIDGLLTAFIFHRHRGVDEAGGTVSAVLIAVVP</sequence>
<gene>
    <name evidence="2" type="ORF">ERS852411_00890</name>
</gene>
<name>A0A174BWY9_FLAPL</name>
<evidence type="ECO:0000313" key="3">
    <source>
        <dbReference type="Proteomes" id="UP000095746"/>
    </source>
</evidence>
<dbReference type="AlphaFoldDB" id="A0A174BWY9"/>
<keyword evidence="1" id="KW-1133">Transmembrane helix</keyword>
<organism evidence="2 3">
    <name type="scientific">Flavonifractor plautii</name>
    <name type="common">Fusobacterium plautii</name>
    <dbReference type="NCBI Taxonomy" id="292800"/>
    <lineage>
        <taxon>Bacteria</taxon>
        <taxon>Bacillati</taxon>
        <taxon>Bacillota</taxon>
        <taxon>Clostridia</taxon>
        <taxon>Eubacteriales</taxon>
        <taxon>Oscillospiraceae</taxon>
        <taxon>Flavonifractor</taxon>
    </lineage>
</organism>
<proteinExistence type="predicted"/>
<dbReference type="Proteomes" id="UP000095746">
    <property type="component" value="Unassembled WGS sequence"/>
</dbReference>
<keyword evidence="1" id="KW-0812">Transmembrane</keyword>